<feature type="transmembrane region" description="Helical" evidence="2">
    <location>
        <begin position="1054"/>
        <end position="1070"/>
    </location>
</feature>
<keyword evidence="2" id="KW-0812">Transmembrane</keyword>
<feature type="region of interest" description="Disordered" evidence="1">
    <location>
        <begin position="200"/>
        <end position="304"/>
    </location>
</feature>
<organism evidence="3 4">
    <name type="scientific">Roseimaritima multifibrata</name>
    <dbReference type="NCBI Taxonomy" id="1930274"/>
    <lineage>
        <taxon>Bacteria</taxon>
        <taxon>Pseudomonadati</taxon>
        <taxon>Planctomycetota</taxon>
        <taxon>Planctomycetia</taxon>
        <taxon>Pirellulales</taxon>
        <taxon>Pirellulaceae</taxon>
        <taxon>Roseimaritima</taxon>
    </lineage>
</organism>
<feature type="transmembrane region" description="Helical" evidence="2">
    <location>
        <begin position="2206"/>
        <end position="2233"/>
    </location>
</feature>
<name>A0A517MF41_9BACT</name>
<feature type="transmembrane region" description="Helical" evidence="2">
    <location>
        <begin position="1022"/>
        <end position="1042"/>
    </location>
</feature>
<keyword evidence="4" id="KW-1185">Reference proteome</keyword>
<evidence type="ECO:0000313" key="4">
    <source>
        <dbReference type="Proteomes" id="UP000320672"/>
    </source>
</evidence>
<dbReference type="Proteomes" id="UP000320672">
    <property type="component" value="Chromosome"/>
</dbReference>
<dbReference type="EMBL" id="CP036262">
    <property type="protein sequence ID" value="QDS93466.1"/>
    <property type="molecule type" value="Genomic_DNA"/>
</dbReference>
<protein>
    <submittedName>
        <fullName evidence="3">Uncharacterized protein</fullName>
    </submittedName>
</protein>
<evidence type="ECO:0000256" key="2">
    <source>
        <dbReference type="SAM" id="Phobius"/>
    </source>
</evidence>
<feature type="compositionally biased region" description="Acidic residues" evidence="1">
    <location>
        <begin position="257"/>
        <end position="271"/>
    </location>
</feature>
<evidence type="ECO:0000313" key="3">
    <source>
        <dbReference type="EMBL" id="QDS93466.1"/>
    </source>
</evidence>
<gene>
    <name evidence="3" type="ORF">FF011L_22360</name>
</gene>
<feature type="compositionally biased region" description="Low complexity" evidence="1">
    <location>
        <begin position="272"/>
        <end position="283"/>
    </location>
</feature>
<accession>A0A517MF41</accession>
<evidence type="ECO:0000256" key="1">
    <source>
        <dbReference type="SAM" id="MobiDB-lite"/>
    </source>
</evidence>
<feature type="transmembrane region" description="Helical" evidence="2">
    <location>
        <begin position="2174"/>
        <end position="2194"/>
    </location>
</feature>
<feature type="compositionally biased region" description="Acidic residues" evidence="1">
    <location>
        <begin position="208"/>
        <end position="218"/>
    </location>
</feature>
<sequence length="2246" mass="247463">MIAACATPLADGQDSVLSPQDDQEIHYRRIFVLEKQAAALLPRNYRPVAVDELEAKIERQRERADQLNASRPRLDHVVCTVRYDAQSQALISKETVLRISYNDEGETQLDLGKLNWALTDIERSSGQEVSFPRVLTDGQGNTVVAIQEAGDVNLNWSSQGIEMPDQSVRFALQMPRCARTEMILELPANLRPETDHGVLKEILPPESPDQDASAEDSDAADKPDPVDTEESSEKESTQKESSDAEESTEAEKTTDSDSVDSGDPSEPEPADAAEQADATEPAASPEPIATKKQTDESDEAGGAPNRWYRIELGGVQELILTLSPVQATADQTPLVIRKQAMQYRANANGVEWSQRFTVDIVPGSMFAPLRIRNGRVTSITVNREKVKWQETLSKDETLIQITDPVPGRNASTATAVDLTLTGVVERPAQNLIALPWPQFIDRHVVTATPAAQAQILTDPAVTLTQLEVPAGWSLRPSLMSEGGGHTYIMEGSILSDFEPPAAQLTQTAEGCEVNAALNLTIEEYVLKSRWTADIDLDRQLEPIRLQFQPGWRLKSLVILGSGRVIELPGNRRNVMIWPEPADVEEGKIRLRVSGEQILKIPEGNNTLTVPATWFVRVQGCHTKTFGSVSPPQILRWAAGTVLNGPLAKSSEFSAAELEQLGPVNNEAIYFRLPFDNTPALELERPVPTINADLTYELGTEGSDLTELITLSCKSPSSTQTTLLVRCGDRHDRPLLTWSLAKAAGAGWSLPTLETEAEPNEETWRITLPPGHRGDVKLTGRRRYRLQNDQAIDLPSLAQFSAGEANASIAVQQNLTASLGSGIELQKTSGPIERVPSIDTSESLRRLRYEPSTPSTIFLGPRPRDYSPAVLWDESVDVIASVHWGDTILARYQTDGRQDFELEHDPDLRLAEVFINGKRTELNSTDQTLAHTSIPTDGFPQQIELRFDRAQATGGAVRKWTAPTLQPEGVVMKRNWRLWPAADSFTPLSSNGDMTPPAFAGGPLGLPTTTSNSVDLPKRDSSLWLLSIELALTIGIVTALLLFAISWSLTRRRPTVVLLLVLLGLTCAVGLPDWFFIILAFGITPTIAAALLSTALRDRNAEFLRSTSPSNSLDLGLAKSGVVLLIGCGSMFAGLSQVSAQETAPPASTPRVQEKPAREIFPIIIPVDADGELAGTRVYVPERLYGQLYRRPDVLGNEMNQRFHNAEYRVRTSSNSNRDSTVKIEARLEIETSSVDRPVRLPFLADTVREVDILNGGAPRTIRWLPNDNTISVQLPKSGVTTLRVTMEADVEVDEYGVHNFACPIPAISASKLTFDADVEVDLIDSPTSRGIQKTELASGDLTAQIGPTDTLSLRWRPVRSGGAAQVSPVARRILVQASPQRIVTECLMDVSSIKLDRAGDLVLEFDSLPLPSLLSPSWYVVPKANSSTSSDFPLRLHLRCSDRRLPPIRLLWETPTVDLEISEERPDLSEYPLPTVRIMGQEALRPTFIGLNQSSGQRLQLKDPRQAATMPIDRFWAGWNSQEDVLEQAFITEADAPILLLSTAEPEPWRATPSQRLLVRSDSNRENLQLLMEYQAIVRPTGNASPPMQLSVPKGMRIHAVTQDSQEVTVAPPLTGGLRKIKLPEPTTNDPFVIRLRGSMDVPISGRFSPPFIGLEGVTVTEGTYSLARGTEVDVIEHLAPGLPAATPTLTNSARLAENIVPLWSWSWTPNDAAMRSGVLPGRFEAVRNPTEISALQVTDLTFSEGRWTMEATIRLDPWRGKIDFLTVEIPSRWGEDLEVTSAESWSTQPAADPAKQLVRILPENLQSSSHEIRFRSRLVGGDLSQISVPEIRLLGNGPRRLIVAVPLQMDKTTIGWDATGARRDIDTEEIDTLFPQSDLSGKKLFDVTGAWSVVMVNQTQTPPVPSVSLLDAQLFFQPNQAPLVLCRWDLFPADTQTVKIRLPENFEPLGQWTAGIAVPLQQNKNELTVPLSISRIAQPIVLLGRYKEISSATKAPPQSSAIPLPTLIGLPAEETWVTRYETEATKNSPLTDSEWERSTQTERYTALADSVLQSLEASREGLANRQIEEVEAWLSPWLYRFEKLMSAEQIGTIQSEDDDDDQNLMEIESVLEVRMSEYLNSVLGTTEIEAKEQDLLPLLPADWNVATVMRYPGGATEVPGEHVIKEPLQLERWFPYLSMGMLASLFILALFQFHDRFQEAIQTPAFWLLLIGLAGLIVAPLPVAIAICLIGLTAKRLRKTTPAHP</sequence>
<keyword evidence="2" id="KW-1133">Transmembrane helix</keyword>
<reference evidence="3 4" key="1">
    <citation type="submission" date="2019-02" db="EMBL/GenBank/DDBJ databases">
        <title>Deep-cultivation of Planctomycetes and their phenomic and genomic characterization uncovers novel biology.</title>
        <authorList>
            <person name="Wiegand S."/>
            <person name="Jogler M."/>
            <person name="Boedeker C."/>
            <person name="Pinto D."/>
            <person name="Vollmers J."/>
            <person name="Rivas-Marin E."/>
            <person name="Kohn T."/>
            <person name="Peeters S.H."/>
            <person name="Heuer A."/>
            <person name="Rast P."/>
            <person name="Oberbeckmann S."/>
            <person name="Bunk B."/>
            <person name="Jeske O."/>
            <person name="Meyerdierks A."/>
            <person name="Storesund J.E."/>
            <person name="Kallscheuer N."/>
            <person name="Luecker S."/>
            <person name="Lage O.M."/>
            <person name="Pohl T."/>
            <person name="Merkel B.J."/>
            <person name="Hornburger P."/>
            <person name="Mueller R.-W."/>
            <person name="Bruemmer F."/>
            <person name="Labrenz M."/>
            <person name="Spormann A.M."/>
            <person name="Op den Camp H."/>
            <person name="Overmann J."/>
            <person name="Amann R."/>
            <person name="Jetten M.S.M."/>
            <person name="Mascher T."/>
            <person name="Medema M.H."/>
            <person name="Devos D.P."/>
            <person name="Kaster A.-K."/>
            <person name="Ovreas L."/>
            <person name="Rohde M."/>
            <person name="Galperin M.Y."/>
            <person name="Jogler C."/>
        </authorList>
    </citation>
    <scope>NUCLEOTIDE SEQUENCE [LARGE SCALE GENOMIC DNA]</scope>
    <source>
        <strain evidence="3 4">FF011L</strain>
    </source>
</reference>
<dbReference type="KEGG" id="rml:FF011L_22360"/>
<feature type="compositionally biased region" description="Basic and acidic residues" evidence="1">
    <location>
        <begin position="219"/>
        <end position="242"/>
    </location>
</feature>
<keyword evidence="2" id="KW-0472">Membrane</keyword>
<proteinExistence type="predicted"/>